<sequence length="50" mass="5966">MIHSICSIPWRDRTPLTTITISRKGYLTPEFVDYFLARFVMMLHKESCPY</sequence>
<reference evidence="1" key="1">
    <citation type="journal article" date="2015" name="Front. Microbiol.">
        <title>Combining genomic sequencing methods to explore viral diversity and reveal potential virus-host interactions.</title>
        <authorList>
            <person name="Chow C.E."/>
            <person name="Winget D.M."/>
            <person name="White R.A.III."/>
            <person name="Hallam S.J."/>
            <person name="Suttle C.A."/>
        </authorList>
    </citation>
    <scope>NUCLEOTIDE SEQUENCE</scope>
    <source>
        <strain evidence="1">Anoxic2_2</strain>
    </source>
</reference>
<protein>
    <submittedName>
        <fullName evidence="1">Uncharacterized protein</fullName>
    </submittedName>
</protein>
<reference evidence="1" key="2">
    <citation type="submission" date="2015-03" db="EMBL/GenBank/DDBJ databases">
        <authorList>
            <person name="Chow C.-E.T."/>
            <person name="Winget D.M."/>
            <person name="White R.A.III."/>
            <person name="Hallam S.J."/>
            <person name="Suttle C.A."/>
        </authorList>
    </citation>
    <scope>NUCLEOTIDE SEQUENCE</scope>
    <source>
        <strain evidence="1">Anoxic2_2</strain>
    </source>
</reference>
<name>A0A0F7L4A7_9VIRU</name>
<proteinExistence type="predicted"/>
<dbReference type="EMBL" id="KR029586">
    <property type="protein sequence ID" value="AKH46785.1"/>
    <property type="molecule type" value="Genomic_DNA"/>
</dbReference>
<accession>A0A0F7L4A7</accession>
<evidence type="ECO:0000313" key="1">
    <source>
        <dbReference type="EMBL" id="AKH46785.1"/>
    </source>
</evidence>
<organism evidence="1">
    <name type="scientific">uncultured marine virus</name>
    <dbReference type="NCBI Taxonomy" id="186617"/>
    <lineage>
        <taxon>Viruses</taxon>
        <taxon>environmental samples</taxon>
    </lineage>
</organism>